<accession>A0A085GJA3</accession>
<keyword evidence="3" id="KW-0645">Protease</keyword>
<evidence type="ECO:0000313" key="4">
    <source>
        <dbReference type="Proteomes" id="UP000028640"/>
    </source>
</evidence>
<dbReference type="AlphaFoldDB" id="A0A085GJA3"/>
<keyword evidence="3" id="KW-0378">Hydrolase</keyword>
<feature type="signal peptide" evidence="2">
    <location>
        <begin position="1"/>
        <end position="23"/>
    </location>
</feature>
<feature type="active site" evidence="1">
    <location>
        <position position="228"/>
    </location>
</feature>
<dbReference type="InterPro" id="IPR053724">
    <property type="entry name" value="OMP_A26_sf"/>
</dbReference>
<dbReference type="EC" id="3.4.23.48" evidence="3"/>
<dbReference type="GeneID" id="78379323"/>
<comment type="caution">
    <text evidence="3">The sequence shown here is derived from an EMBL/GenBank/DDBJ whole genome shotgun (WGS) entry which is preliminary data.</text>
</comment>
<dbReference type="GO" id="GO:0006508">
    <property type="term" value="P:proteolysis"/>
    <property type="evidence" value="ECO:0007669"/>
    <property type="project" value="UniProtKB-KW"/>
</dbReference>
<feature type="active site" evidence="1">
    <location>
        <position position="108"/>
    </location>
</feature>
<dbReference type="SUPFAM" id="SSF69917">
    <property type="entry name" value="OMPT-like"/>
    <property type="match status" value="1"/>
</dbReference>
<dbReference type="OrthoDB" id="2112810at2"/>
<keyword evidence="4" id="KW-1185">Reference proteome</keyword>
<dbReference type="PIRSF" id="PIRSF001522">
    <property type="entry name" value="Peptidase_A26"/>
    <property type="match status" value="1"/>
</dbReference>
<protein>
    <submittedName>
        <fullName evidence="3">Protease VII (Omptin)</fullName>
        <ecNumber evidence="3">3.4.23.-</ecNumber>
        <ecNumber evidence="3">3.4.23.48</ecNumber>
        <ecNumber evidence="3">3.4.23.49</ecNumber>
    </submittedName>
</protein>
<dbReference type="PRINTS" id="PR00482">
    <property type="entry name" value="OMPTIN"/>
</dbReference>
<sequence>MKKVTYFTAAILSSAAAPSMALAESEIDCFTPEKVTLGLSLGQLQGEAKERVYEPKEGDRKVSQLNWKYNNAAILKADLAWDLLPWASLGFNGWTTLASAGAAMDDYDWQDISQSKWTEWSTHPETRLNYANEFDINMKAWLLNEDQYRVGVLAGYQQSSFSWLAKGGSYSYSNGTEIGNFPRGQPGIAYMQKFKLPYIGLSARYKYEKFETNLLFKYSDWVDTTTNDEHYARGVTFKDDVNNSRYYAVVADVGYYFTPQAKVYLEGSWNQYQEKRGSLSYNSPSEGVYEKENDAGSIENEFYTVTMGMKYSF</sequence>
<gene>
    <name evidence="3" type="ORF">GEAM_0981</name>
</gene>
<organism evidence="3 4">
    <name type="scientific">Ewingella americana (strain ATCC 33852 / DSM 4580 / CCUG 14506 / JCM 5911 / LMG 7869 / NCTC 12157 / CDC 1468-78)</name>
    <dbReference type="NCBI Taxonomy" id="910964"/>
    <lineage>
        <taxon>Bacteria</taxon>
        <taxon>Pseudomonadati</taxon>
        <taxon>Pseudomonadota</taxon>
        <taxon>Gammaproteobacteria</taxon>
        <taxon>Enterobacterales</taxon>
        <taxon>Yersiniaceae</taxon>
        <taxon>Ewingella</taxon>
    </lineage>
</organism>
<name>A0A085GJA3_EWIA3</name>
<dbReference type="RefSeq" id="WP_034789046.1">
    <property type="nucleotide sequence ID" value="NZ_JMPJ01000033.1"/>
</dbReference>
<dbReference type="Pfam" id="PF01278">
    <property type="entry name" value="Omptin"/>
    <property type="match status" value="1"/>
</dbReference>
<feature type="active site" evidence="1">
    <location>
        <position position="230"/>
    </location>
</feature>
<dbReference type="STRING" id="910964.GEAM_0981"/>
<evidence type="ECO:0000256" key="2">
    <source>
        <dbReference type="SAM" id="SignalP"/>
    </source>
</evidence>
<dbReference type="GO" id="GO:0004190">
    <property type="term" value="F:aspartic-type endopeptidase activity"/>
    <property type="evidence" value="ECO:0007669"/>
    <property type="project" value="UniProtKB-EC"/>
</dbReference>
<dbReference type="Gene3D" id="2.40.128.90">
    <property type="entry name" value="OMPT-like"/>
    <property type="match status" value="1"/>
</dbReference>
<evidence type="ECO:0000256" key="1">
    <source>
        <dbReference type="PIRSR" id="PIRSR001522-1"/>
    </source>
</evidence>
<dbReference type="eggNOG" id="COG4571">
    <property type="taxonomic scope" value="Bacteria"/>
</dbReference>
<feature type="active site" evidence="1">
    <location>
        <position position="106"/>
    </location>
</feature>
<dbReference type="InterPro" id="IPR000036">
    <property type="entry name" value="Peptidase_A26_omptin"/>
</dbReference>
<keyword evidence="2" id="KW-0732">Signal</keyword>
<evidence type="ECO:0000313" key="3">
    <source>
        <dbReference type="EMBL" id="KFC83798.1"/>
    </source>
</evidence>
<dbReference type="InterPro" id="IPR020080">
    <property type="entry name" value="OM_adhesin/peptidase_omptin"/>
</dbReference>
<dbReference type="EC" id="3.4.23.-" evidence="3"/>
<dbReference type="GO" id="GO:0009279">
    <property type="term" value="C:cell outer membrane"/>
    <property type="evidence" value="ECO:0007669"/>
    <property type="project" value="InterPro"/>
</dbReference>
<dbReference type="Proteomes" id="UP000028640">
    <property type="component" value="Unassembled WGS sequence"/>
</dbReference>
<feature type="chain" id="PRO_5001791213" evidence="2">
    <location>
        <begin position="24"/>
        <end position="313"/>
    </location>
</feature>
<proteinExistence type="predicted"/>
<reference evidence="3 4" key="1">
    <citation type="submission" date="2014-05" db="EMBL/GenBank/DDBJ databases">
        <title>ATOL: Assembling a taxonomically balanced genome-scale reconstruction of the evolutionary history of the Enterobacteriaceae.</title>
        <authorList>
            <person name="Plunkett G.III."/>
            <person name="Neeno-Eckwall E.C."/>
            <person name="Glasner J.D."/>
            <person name="Perna N.T."/>
        </authorList>
    </citation>
    <scope>NUCLEOTIDE SEQUENCE [LARGE SCALE GENOMIC DNA]</scope>
    <source>
        <strain evidence="3 4">ATCC 33852</strain>
    </source>
</reference>
<dbReference type="EMBL" id="JMPJ01000033">
    <property type="protein sequence ID" value="KFC83798.1"/>
    <property type="molecule type" value="Genomic_DNA"/>
</dbReference>
<dbReference type="EC" id="3.4.23.49" evidence="3"/>